<feature type="domain" description="DAGKc" evidence="4">
    <location>
        <begin position="1"/>
        <end position="137"/>
    </location>
</feature>
<evidence type="ECO:0000256" key="1">
    <source>
        <dbReference type="ARBA" id="ARBA00001946"/>
    </source>
</evidence>
<comment type="cofactor">
    <cofactor evidence="1">
        <name>Mg(2+)</name>
        <dbReference type="ChEBI" id="CHEBI:18420"/>
    </cofactor>
</comment>
<dbReference type="AlphaFoldDB" id="A0A1S1QC29"/>
<dbReference type="Pfam" id="PF00781">
    <property type="entry name" value="DAGK_cat"/>
    <property type="match status" value="1"/>
</dbReference>
<evidence type="ECO:0000313" key="6">
    <source>
        <dbReference type="Proteomes" id="UP000179627"/>
    </source>
</evidence>
<comment type="caution">
    <text evidence="5">The sequence shown here is derived from an EMBL/GenBank/DDBJ whole genome shotgun (WGS) entry which is preliminary data.</text>
</comment>
<comment type="similarity">
    <text evidence="2">Belongs to the diacylglycerol/lipid kinase family.</text>
</comment>
<dbReference type="GO" id="GO:0005886">
    <property type="term" value="C:plasma membrane"/>
    <property type="evidence" value="ECO:0007669"/>
    <property type="project" value="TreeGrafter"/>
</dbReference>
<gene>
    <name evidence="5" type="ORF">CC117_06910</name>
</gene>
<protein>
    <submittedName>
        <fullName evidence="5">Diacylglycerol kinase</fullName>
    </submittedName>
</protein>
<dbReference type="InterPro" id="IPR016064">
    <property type="entry name" value="NAD/diacylglycerol_kinase_sf"/>
</dbReference>
<name>A0A1S1QC29_9ACTN</name>
<feature type="compositionally biased region" description="Polar residues" evidence="3">
    <location>
        <begin position="186"/>
        <end position="196"/>
    </location>
</feature>
<dbReference type="Proteomes" id="UP000179627">
    <property type="component" value="Unassembled WGS sequence"/>
</dbReference>
<keyword evidence="6" id="KW-1185">Reference proteome</keyword>
<evidence type="ECO:0000256" key="2">
    <source>
        <dbReference type="ARBA" id="ARBA00005983"/>
    </source>
</evidence>
<keyword evidence="5" id="KW-0418">Kinase</keyword>
<dbReference type="EMBL" id="MBLM01000152">
    <property type="protein sequence ID" value="OHV30642.1"/>
    <property type="molecule type" value="Genomic_DNA"/>
</dbReference>
<feature type="region of interest" description="Disordered" evidence="3">
    <location>
        <begin position="185"/>
        <end position="249"/>
    </location>
</feature>
<dbReference type="PROSITE" id="PS50146">
    <property type="entry name" value="DAGK"/>
    <property type="match status" value="1"/>
</dbReference>
<reference evidence="6" key="1">
    <citation type="submission" date="2016-07" db="EMBL/GenBank/DDBJ databases">
        <title>Sequence Frankia sp. strain CcI1.17.</title>
        <authorList>
            <person name="Ghodhbane-Gtari F."/>
            <person name="Swanson E."/>
            <person name="Gueddou A."/>
            <person name="Morris K."/>
            <person name="Hezbri K."/>
            <person name="Ktari A."/>
            <person name="Nouioui I."/>
            <person name="Abebe-Akele F."/>
            <person name="Simpson S."/>
            <person name="Thomas K."/>
            <person name="Gtari M."/>
            <person name="Tisa L.S."/>
            <person name="Hurst S."/>
        </authorList>
    </citation>
    <scope>NUCLEOTIDE SEQUENCE [LARGE SCALE GENOMIC DNA]</scope>
    <source>
        <strain evidence="6">Cc1.17</strain>
    </source>
</reference>
<sequence length="363" mass="37526">MRGLLVVNPVATTTTERVRDVLVTALAADVDLETVVTKGRGHGVELGADAREMGVDVVIVLGGDGTVNEIVNGLVSSGPAAGGPALAVVPGGSTNVFTRALGYSSSPVEATGELLAALREGRSREVSVGLAHYGDQQRYFAFCLGVGLDADVVAAVERRREKGRRSTPGLFVRCAVTELLRRTGRSGPTISVSSTGGVPDLRGILDEADGAPESAAPADGTGHEAGTAFGDGDRDRDGDGGSVAGGDGGRAPAEVSLAIVCNTRPWTYLNNRPVAACPTASFDTGLDLLGLRRARLTSVLRTGLKMLGEDADPRGRNVYGLHDATSITLRSDEPVAVQMDGEVLGLFTSVELTHHPRALRVIA</sequence>
<evidence type="ECO:0000259" key="4">
    <source>
        <dbReference type="PROSITE" id="PS50146"/>
    </source>
</evidence>
<dbReference type="OrthoDB" id="142078at2"/>
<dbReference type="RefSeq" id="WP_071089345.1">
    <property type="nucleotide sequence ID" value="NZ_MBLM01000152.1"/>
</dbReference>
<evidence type="ECO:0000256" key="3">
    <source>
        <dbReference type="SAM" id="MobiDB-lite"/>
    </source>
</evidence>
<organism evidence="5 6">
    <name type="scientific">Parafrankia colletiae</name>
    <dbReference type="NCBI Taxonomy" id="573497"/>
    <lineage>
        <taxon>Bacteria</taxon>
        <taxon>Bacillati</taxon>
        <taxon>Actinomycetota</taxon>
        <taxon>Actinomycetes</taxon>
        <taxon>Frankiales</taxon>
        <taxon>Frankiaceae</taxon>
        <taxon>Parafrankia</taxon>
    </lineage>
</organism>
<dbReference type="Gene3D" id="2.60.200.40">
    <property type="match status" value="1"/>
</dbReference>
<dbReference type="PANTHER" id="PTHR12358">
    <property type="entry name" value="SPHINGOSINE KINASE"/>
    <property type="match status" value="1"/>
</dbReference>
<dbReference type="SUPFAM" id="SSF111331">
    <property type="entry name" value="NAD kinase/diacylglycerol kinase-like"/>
    <property type="match status" value="1"/>
</dbReference>
<feature type="compositionally biased region" description="Gly residues" evidence="3">
    <location>
        <begin position="240"/>
        <end position="249"/>
    </location>
</feature>
<dbReference type="SMART" id="SM00046">
    <property type="entry name" value="DAGKc"/>
    <property type="match status" value="1"/>
</dbReference>
<accession>A0A1S1QC29</accession>
<dbReference type="InterPro" id="IPR017438">
    <property type="entry name" value="ATP-NAD_kinase_N"/>
</dbReference>
<keyword evidence="5" id="KW-0808">Transferase</keyword>
<dbReference type="InterPro" id="IPR001206">
    <property type="entry name" value="Diacylglycerol_kinase_cat_dom"/>
</dbReference>
<dbReference type="GO" id="GO:0004143">
    <property type="term" value="F:ATP-dependent diacylglycerol kinase activity"/>
    <property type="evidence" value="ECO:0007669"/>
    <property type="project" value="TreeGrafter"/>
</dbReference>
<dbReference type="InterPro" id="IPR050187">
    <property type="entry name" value="Lipid_Phosphate_FormReg"/>
</dbReference>
<dbReference type="PANTHER" id="PTHR12358:SF106">
    <property type="entry name" value="LIPID KINASE YEGS"/>
    <property type="match status" value="1"/>
</dbReference>
<proteinExistence type="inferred from homology"/>
<dbReference type="Gene3D" id="3.40.50.10330">
    <property type="entry name" value="Probable inorganic polyphosphate/atp-NAD kinase, domain 1"/>
    <property type="match status" value="1"/>
</dbReference>
<evidence type="ECO:0000313" key="5">
    <source>
        <dbReference type="EMBL" id="OHV30642.1"/>
    </source>
</evidence>